<feature type="domain" description="Pyruvate kinase barrel" evidence="17">
    <location>
        <begin position="127"/>
        <end position="452"/>
    </location>
</feature>
<dbReference type="InterPro" id="IPR015806">
    <property type="entry name" value="Pyrv_Knase_insert_dom_sf"/>
</dbReference>
<organism evidence="19 20">
    <name type="scientific">Bathycoccus prasinos</name>
    <dbReference type="NCBI Taxonomy" id="41875"/>
    <lineage>
        <taxon>Eukaryota</taxon>
        <taxon>Viridiplantae</taxon>
        <taxon>Chlorophyta</taxon>
        <taxon>Mamiellophyceae</taxon>
        <taxon>Mamiellales</taxon>
        <taxon>Bathycoccaceae</taxon>
        <taxon>Bathycoccus</taxon>
    </lineage>
</organism>
<evidence type="ECO:0000256" key="3">
    <source>
        <dbReference type="ARBA" id="ARBA00004997"/>
    </source>
</evidence>
<keyword evidence="7" id="KW-0479">Metal-binding</keyword>
<dbReference type="NCBIfam" id="TIGR01064">
    <property type="entry name" value="pyruv_kin"/>
    <property type="match status" value="1"/>
</dbReference>
<evidence type="ECO:0000313" key="19">
    <source>
        <dbReference type="EMBL" id="CCO20438.1"/>
    </source>
</evidence>
<keyword evidence="9 15" id="KW-0418">Kinase</keyword>
<dbReference type="GO" id="GO:0006950">
    <property type="term" value="P:response to stress"/>
    <property type="evidence" value="ECO:0007669"/>
    <property type="project" value="UniProtKB-ARBA"/>
</dbReference>
<dbReference type="GeneID" id="19010930"/>
<comment type="cofactor">
    <cofactor evidence="2">
        <name>K(+)</name>
        <dbReference type="ChEBI" id="CHEBI:29103"/>
    </cofactor>
</comment>
<keyword evidence="10" id="KW-0067">ATP-binding</keyword>
<comment type="cofactor">
    <cofactor evidence="1">
        <name>Mg(2+)</name>
        <dbReference type="ChEBI" id="CHEBI:18420"/>
    </cofactor>
</comment>
<dbReference type="FunFam" id="2.40.33.10:FF:000001">
    <property type="entry name" value="Pyruvate kinase"/>
    <property type="match status" value="1"/>
</dbReference>
<dbReference type="InterPro" id="IPR015793">
    <property type="entry name" value="Pyrv_Knase_brl"/>
</dbReference>
<feature type="domain" description="Pyruvate kinase C-terminal" evidence="18">
    <location>
        <begin position="502"/>
        <end position="612"/>
    </location>
</feature>
<dbReference type="InterPro" id="IPR040442">
    <property type="entry name" value="Pyrv_kinase-like_dom_sf"/>
</dbReference>
<name>K8FDF7_9CHLO</name>
<dbReference type="Proteomes" id="UP000198341">
    <property type="component" value="Chromosome 17"/>
</dbReference>
<sequence length="625" mass="68837">MSFSKSSSLLSVFVCARTSRQRQRYYTPKNGAQSAHIKYQKHQKQRATATHRAIRRPDREENRTSDEEDEDFEDEISYKGGFSCDISGSYDEQNGPEDNSSMRSNRDGSLVAKKHVLDNCRTTLDFKTKIICTLGPSSRTVEQLEHLLQTGMSVARFNFSHGTHEYHQETLDNLKKATENTGLMCAVFLDTKGPEIRTGMLENGEPVQLHQGEELTLTTDYEVKGNAKKIAVSYPDLAKDVKRGSKILCADGSITLKVLDTDVRKGEVVCRCENSAMLGERKNMNLPRVNVNLPTITEKDKDDILNWGVKNNVDFIAASFVRKGSDIDVIRDVVGETPGRKIGIIAKVENMEGLDNFEDIVNKSDGVMVARGDLGMEIRMEQIFLAQKRMIRRCNEAGKPVITATQMLESMTGAPRPTRAEATDVANAVIDGTDCVMLSGETAAGKYPLDAVSAMADICGEAEAFEANGAADGSRSPQPLGFGMHTSSKPFLRFSWHVPSLESVAAASAQTADEIGAKVIITLSKSGNTSRLIAKYRPNCPIVAVAINRPNHDHGNSARRLLLSRGVVPIMEKMEWRGETALPQEVLSNAILYARDHMRIVKTGDLVVGVHRLHGDPLMKVVEVP</sequence>
<dbReference type="Pfam" id="PF02887">
    <property type="entry name" value="PK_C"/>
    <property type="match status" value="1"/>
</dbReference>
<dbReference type="SUPFAM" id="SSF51621">
    <property type="entry name" value="Phosphoenolpyruvate/pyruvate domain"/>
    <property type="match status" value="1"/>
</dbReference>
<dbReference type="SUPFAM" id="SSF50800">
    <property type="entry name" value="PK beta-barrel domain-like"/>
    <property type="match status" value="1"/>
</dbReference>
<dbReference type="PRINTS" id="PR01050">
    <property type="entry name" value="PYRUVTKNASE"/>
</dbReference>
<dbReference type="InterPro" id="IPR036918">
    <property type="entry name" value="Pyrv_Knase_C_sf"/>
</dbReference>
<feature type="region of interest" description="Disordered" evidence="16">
    <location>
        <begin position="24"/>
        <end position="73"/>
    </location>
</feature>
<evidence type="ECO:0000313" key="20">
    <source>
        <dbReference type="Proteomes" id="UP000198341"/>
    </source>
</evidence>
<dbReference type="PROSITE" id="PS00110">
    <property type="entry name" value="PYRUVATE_KINASE"/>
    <property type="match status" value="1"/>
</dbReference>
<evidence type="ECO:0000256" key="10">
    <source>
        <dbReference type="ARBA" id="ARBA00022840"/>
    </source>
</evidence>
<dbReference type="AlphaFoldDB" id="K8FDF7"/>
<evidence type="ECO:0000256" key="7">
    <source>
        <dbReference type="ARBA" id="ARBA00022723"/>
    </source>
</evidence>
<evidence type="ECO:0000256" key="4">
    <source>
        <dbReference type="ARBA" id="ARBA00008663"/>
    </source>
</evidence>
<accession>K8FDF7</accession>
<dbReference type="NCBIfam" id="NF004491">
    <property type="entry name" value="PRK05826.1"/>
    <property type="match status" value="1"/>
</dbReference>
<dbReference type="KEGG" id="bpg:Bathy17g00420"/>
<dbReference type="GO" id="GO:0030955">
    <property type="term" value="F:potassium ion binding"/>
    <property type="evidence" value="ECO:0007669"/>
    <property type="project" value="InterPro"/>
</dbReference>
<comment type="similarity">
    <text evidence="4 15">Belongs to the pyruvate kinase family.</text>
</comment>
<proteinExistence type="inferred from homology"/>
<keyword evidence="11 15" id="KW-0460">Magnesium</keyword>
<keyword evidence="13" id="KW-0670">Pyruvate</keyword>
<comment type="pathway">
    <text evidence="3 15">Carbohydrate degradation; glycolysis; pyruvate from D-glyceraldehyde 3-phosphate: step 5/5.</text>
</comment>
<keyword evidence="6 15" id="KW-0808">Transferase</keyword>
<dbReference type="GO" id="GO:0000287">
    <property type="term" value="F:magnesium ion binding"/>
    <property type="evidence" value="ECO:0007669"/>
    <property type="project" value="InterPro"/>
</dbReference>
<dbReference type="InterPro" id="IPR015813">
    <property type="entry name" value="Pyrv/PenolPyrv_kinase-like_dom"/>
</dbReference>
<dbReference type="Pfam" id="PF00224">
    <property type="entry name" value="PK"/>
    <property type="match status" value="1"/>
</dbReference>
<dbReference type="EC" id="2.7.1.40" evidence="5 15"/>
<evidence type="ECO:0000256" key="12">
    <source>
        <dbReference type="ARBA" id="ARBA00023152"/>
    </source>
</evidence>
<evidence type="ECO:0000256" key="14">
    <source>
        <dbReference type="ARBA" id="ARBA00048152"/>
    </source>
</evidence>
<dbReference type="SUPFAM" id="SSF52935">
    <property type="entry name" value="PK C-terminal domain-like"/>
    <property type="match status" value="1"/>
</dbReference>
<dbReference type="Gene3D" id="2.40.33.10">
    <property type="entry name" value="PK beta-barrel domain-like"/>
    <property type="match status" value="1"/>
</dbReference>
<keyword evidence="12 15" id="KW-0324">Glycolysis</keyword>
<evidence type="ECO:0000256" key="2">
    <source>
        <dbReference type="ARBA" id="ARBA00001958"/>
    </source>
</evidence>
<evidence type="ECO:0000256" key="16">
    <source>
        <dbReference type="SAM" id="MobiDB-lite"/>
    </source>
</evidence>
<evidence type="ECO:0000256" key="5">
    <source>
        <dbReference type="ARBA" id="ARBA00012142"/>
    </source>
</evidence>
<dbReference type="STRING" id="41875.K8FDF7"/>
<dbReference type="eggNOG" id="KOG2323">
    <property type="taxonomic scope" value="Eukaryota"/>
</dbReference>
<evidence type="ECO:0000256" key="9">
    <source>
        <dbReference type="ARBA" id="ARBA00022777"/>
    </source>
</evidence>
<evidence type="ECO:0000256" key="15">
    <source>
        <dbReference type="RuleBase" id="RU000504"/>
    </source>
</evidence>
<comment type="catalytic activity">
    <reaction evidence="14 15">
        <text>pyruvate + ATP = phosphoenolpyruvate + ADP + H(+)</text>
        <dbReference type="Rhea" id="RHEA:18157"/>
        <dbReference type="ChEBI" id="CHEBI:15361"/>
        <dbReference type="ChEBI" id="CHEBI:15378"/>
        <dbReference type="ChEBI" id="CHEBI:30616"/>
        <dbReference type="ChEBI" id="CHEBI:58702"/>
        <dbReference type="ChEBI" id="CHEBI:456216"/>
        <dbReference type="EC" id="2.7.1.40"/>
    </reaction>
</comment>
<dbReference type="Gene3D" id="3.20.20.60">
    <property type="entry name" value="Phosphoenolpyruvate-binding domains"/>
    <property type="match status" value="1"/>
</dbReference>
<dbReference type="GO" id="GO:0005524">
    <property type="term" value="F:ATP binding"/>
    <property type="evidence" value="ECO:0007669"/>
    <property type="project" value="UniProtKB-KW"/>
</dbReference>
<evidence type="ECO:0000256" key="6">
    <source>
        <dbReference type="ARBA" id="ARBA00022679"/>
    </source>
</evidence>
<dbReference type="EMBL" id="FO082262">
    <property type="protein sequence ID" value="CCO20438.1"/>
    <property type="molecule type" value="Genomic_DNA"/>
</dbReference>
<evidence type="ECO:0000256" key="8">
    <source>
        <dbReference type="ARBA" id="ARBA00022741"/>
    </source>
</evidence>
<dbReference type="InterPro" id="IPR015795">
    <property type="entry name" value="Pyrv_Knase_C"/>
</dbReference>
<evidence type="ECO:0000256" key="11">
    <source>
        <dbReference type="ARBA" id="ARBA00022842"/>
    </source>
</evidence>
<dbReference type="InterPro" id="IPR001697">
    <property type="entry name" value="Pyr_Knase"/>
</dbReference>
<dbReference type="InterPro" id="IPR011037">
    <property type="entry name" value="Pyrv_Knase-like_insert_dom_sf"/>
</dbReference>
<dbReference type="OrthoDB" id="108365at2759"/>
<reference evidence="19 20" key="1">
    <citation type="submission" date="2011-10" db="EMBL/GenBank/DDBJ databases">
        <authorList>
            <person name="Genoscope - CEA"/>
        </authorList>
    </citation>
    <scope>NUCLEOTIDE SEQUENCE [LARGE SCALE GENOMIC DNA]</scope>
    <source>
        <strain evidence="19 20">RCC 1105</strain>
    </source>
</reference>
<dbReference type="InterPro" id="IPR018209">
    <property type="entry name" value="Pyrv_Knase_AS"/>
</dbReference>
<evidence type="ECO:0000256" key="13">
    <source>
        <dbReference type="ARBA" id="ARBA00023317"/>
    </source>
</evidence>
<evidence type="ECO:0000256" key="1">
    <source>
        <dbReference type="ARBA" id="ARBA00001946"/>
    </source>
</evidence>
<keyword evidence="20" id="KW-1185">Reference proteome</keyword>
<dbReference type="NCBIfam" id="NF004978">
    <property type="entry name" value="PRK06354.1"/>
    <property type="match status" value="1"/>
</dbReference>
<dbReference type="RefSeq" id="XP_007508334.1">
    <property type="nucleotide sequence ID" value="XM_007508272.1"/>
</dbReference>
<dbReference type="GO" id="GO:0004743">
    <property type="term" value="F:pyruvate kinase activity"/>
    <property type="evidence" value="ECO:0007669"/>
    <property type="project" value="UniProtKB-EC"/>
</dbReference>
<protein>
    <recommendedName>
        <fullName evidence="5 15">Pyruvate kinase</fullName>
        <ecNumber evidence="5 15">2.7.1.40</ecNumber>
    </recommendedName>
</protein>
<dbReference type="UniPathway" id="UPA00109">
    <property type="reaction ID" value="UER00188"/>
</dbReference>
<keyword evidence="8" id="KW-0547">Nucleotide-binding</keyword>
<dbReference type="PANTHER" id="PTHR11817">
    <property type="entry name" value="PYRUVATE KINASE"/>
    <property type="match status" value="1"/>
</dbReference>
<gene>
    <name evidence="19" type="ordered locus">Bathy17g00420</name>
</gene>
<dbReference type="FunFam" id="3.20.20.60:FF:000001">
    <property type="entry name" value="Pyruvate kinase"/>
    <property type="match status" value="1"/>
</dbReference>
<dbReference type="GO" id="GO:0016301">
    <property type="term" value="F:kinase activity"/>
    <property type="evidence" value="ECO:0007669"/>
    <property type="project" value="UniProtKB-KW"/>
</dbReference>
<evidence type="ECO:0000259" key="18">
    <source>
        <dbReference type="Pfam" id="PF02887"/>
    </source>
</evidence>
<evidence type="ECO:0000259" key="17">
    <source>
        <dbReference type="Pfam" id="PF00224"/>
    </source>
</evidence>
<feature type="compositionally biased region" description="Basic and acidic residues" evidence="16">
    <location>
        <begin position="55"/>
        <end position="65"/>
    </location>
</feature>
<dbReference type="Gene3D" id="3.40.1380.20">
    <property type="entry name" value="Pyruvate kinase, C-terminal domain"/>
    <property type="match status" value="1"/>
</dbReference>